<dbReference type="AlphaFoldDB" id="A0AA95KCI6"/>
<dbReference type="SUPFAM" id="SSF52009">
    <property type="entry name" value="Phosphohistidine domain"/>
    <property type="match status" value="1"/>
</dbReference>
<name>A0AA95KCI6_9GAMM</name>
<sequence>MNAVSTKYAYLAQAQAAGLRVPQTLYLEQLPQAATLAQFIQQVGEDSLFIVRSATALEDTQHQSLAGHFWSSPAVTAQALDKTLAQAWQENQQILQQLGRAERQPRLMLQVYIQHAVGGVLFSPWGFFSDYFQLDYAEMGVKAVVEGQSQPAVLALNAGESAPLALPPHLLYLEALLQQLAQQLRSLFAFAVDAEWVFDPQVQQIVLLQVRPQTSLSGAVQTLTPNILKQHALPAGEWAYTALSESLGKLSPLSFSLLQQLYADSRASLQALGYAAQQVDFMQHCADGTVLVDTAKERQFYQLKGFGGFWQGLRLPKSKQHAQQVISSYVATAPFDYAQLSRLFNVWLISNLQASAANRAVVQPLHIYELTWVSVVPEPITNLKLDTWDALNGQLRQCVWFELNKVKQTLAIQALSQPLAFATWVDYQTQHLCQAQHYQRQLASLAIYDWAMLPQAQASNAWQNLSVNKTIRGQAFVITQPTQFKGALPTQSIVFAPYFDPRWVAQIPTLAAIVVQQGGRLSHAALVAREAAVPFCVVKAEVVAGIKTGMLLYLNPSQQLIKQSD</sequence>
<dbReference type="Gene3D" id="3.50.30.10">
    <property type="entry name" value="Phosphohistidine domain"/>
    <property type="match status" value="1"/>
</dbReference>
<organism evidence="2">
    <name type="scientific">Candidatus Thiocaldithrix dubininis</name>
    <dbReference type="NCBI Taxonomy" id="3080823"/>
    <lineage>
        <taxon>Bacteria</taxon>
        <taxon>Pseudomonadati</taxon>
        <taxon>Pseudomonadota</taxon>
        <taxon>Gammaproteobacteria</taxon>
        <taxon>Thiotrichales</taxon>
        <taxon>Thiotrichaceae</taxon>
        <taxon>Candidatus Thiocaldithrix</taxon>
    </lineage>
</organism>
<dbReference type="PANTHER" id="PTHR43615:SF1">
    <property type="entry name" value="PPDK_N DOMAIN-CONTAINING PROTEIN"/>
    <property type="match status" value="1"/>
</dbReference>
<reference evidence="2" key="2">
    <citation type="submission" date="2023-04" db="EMBL/GenBank/DDBJ databases">
        <authorList>
            <person name="Beletskiy A.V."/>
            <person name="Mardanov A.V."/>
            <person name="Ravin N.V."/>
        </authorList>
    </citation>
    <scope>NUCLEOTIDE SEQUENCE</scope>
    <source>
        <strain evidence="2">GKL-01</strain>
    </source>
</reference>
<feature type="domain" description="PEP-utilising enzyme mobile" evidence="1">
    <location>
        <begin position="489"/>
        <end position="555"/>
    </location>
</feature>
<dbReference type="KEGG" id="tdu:QJT80_08655"/>
<accession>A0AA95KCI6</accession>
<reference evidence="2" key="1">
    <citation type="journal article" date="2023" name="Int. J. Mol. Sci.">
        <title>Metagenomics Revealed a New Genus 'Candidatus Thiocaldithrix dubininis' gen. nov., sp. nov. and a New Species 'Candidatus Thiothrix putei' sp. nov. in the Family Thiotrichaceae, Some Members of Which Have Traits of Both Na+- and H+-Motive Energetics.</title>
        <authorList>
            <person name="Ravin N.V."/>
            <person name="Muntyan M.S."/>
            <person name="Smolyakov D.D."/>
            <person name="Rudenko T.S."/>
            <person name="Beletsky A.V."/>
            <person name="Mardanov A.V."/>
            <person name="Grabovich M.Y."/>
        </authorList>
    </citation>
    <scope>NUCLEOTIDE SEQUENCE</scope>
    <source>
        <strain evidence="2">GKL-01</strain>
    </source>
</reference>
<dbReference type="SUPFAM" id="SSF56059">
    <property type="entry name" value="Glutathione synthetase ATP-binding domain-like"/>
    <property type="match status" value="1"/>
</dbReference>
<dbReference type="GO" id="GO:0016772">
    <property type="term" value="F:transferase activity, transferring phosphorus-containing groups"/>
    <property type="evidence" value="ECO:0007669"/>
    <property type="project" value="InterPro"/>
</dbReference>
<evidence type="ECO:0000313" key="2">
    <source>
        <dbReference type="EMBL" id="WGZ89579.1"/>
    </source>
</evidence>
<dbReference type="InterPro" id="IPR051549">
    <property type="entry name" value="PEP_Utilizing_Enz"/>
</dbReference>
<proteinExistence type="predicted"/>
<dbReference type="Proteomes" id="UP001300672">
    <property type="component" value="Chromosome"/>
</dbReference>
<gene>
    <name evidence="2" type="ORF">QJT80_08655</name>
</gene>
<dbReference type="PANTHER" id="PTHR43615">
    <property type="entry name" value="PHOSPHOENOLPYRUVATE SYNTHASE-RELATED"/>
    <property type="match status" value="1"/>
</dbReference>
<protein>
    <submittedName>
        <fullName evidence="2">PEP-utilizing enzyme</fullName>
    </submittedName>
</protein>
<evidence type="ECO:0000259" key="1">
    <source>
        <dbReference type="Pfam" id="PF00391"/>
    </source>
</evidence>
<dbReference type="InterPro" id="IPR008279">
    <property type="entry name" value="PEP-util_enz_mobile_dom"/>
</dbReference>
<dbReference type="Gene3D" id="3.30.470.20">
    <property type="entry name" value="ATP-grasp fold, B domain"/>
    <property type="match status" value="1"/>
</dbReference>
<dbReference type="InterPro" id="IPR036637">
    <property type="entry name" value="Phosphohistidine_dom_sf"/>
</dbReference>
<dbReference type="Pfam" id="PF00391">
    <property type="entry name" value="PEP-utilizers"/>
    <property type="match status" value="1"/>
</dbReference>
<dbReference type="EMBL" id="CP124755">
    <property type="protein sequence ID" value="WGZ89579.1"/>
    <property type="molecule type" value="Genomic_DNA"/>
</dbReference>